<dbReference type="EMBL" id="QVRA01000002">
    <property type="protein sequence ID" value="RJG57161.1"/>
    <property type="molecule type" value="Genomic_DNA"/>
</dbReference>
<organism evidence="2 3">
    <name type="scientific">Sphingobium terrigena</name>
    <dbReference type="NCBI Taxonomy" id="2304063"/>
    <lineage>
        <taxon>Bacteria</taxon>
        <taxon>Pseudomonadati</taxon>
        <taxon>Pseudomonadota</taxon>
        <taxon>Alphaproteobacteria</taxon>
        <taxon>Sphingomonadales</taxon>
        <taxon>Sphingomonadaceae</taxon>
        <taxon>Sphingobium</taxon>
    </lineage>
</organism>
<proteinExistence type="predicted"/>
<feature type="signal peptide" evidence="1">
    <location>
        <begin position="1"/>
        <end position="23"/>
    </location>
</feature>
<evidence type="ECO:0000313" key="3">
    <source>
        <dbReference type="Proteomes" id="UP000283469"/>
    </source>
</evidence>
<accession>A0A418YX28</accession>
<gene>
    <name evidence="2" type="ORF">D0Z70_02790</name>
</gene>
<dbReference type="Proteomes" id="UP000283469">
    <property type="component" value="Unassembled WGS sequence"/>
</dbReference>
<protein>
    <submittedName>
        <fullName evidence="2">Uncharacterized protein</fullName>
    </submittedName>
</protein>
<comment type="caution">
    <text evidence="2">The sequence shown here is derived from an EMBL/GenBank/DDBJ whole genome shotgun (WGS) entry which is preliminary data.</text>
</comment>
<evidence type="ECO:0000256" key="1">
    <source>
        <dbReference type="SAM" id="SignalP"/>
    </source>
</evidence>
<dbReference type="RefSeq" id="WP_119743875.1">
    <property type="nucleotide sequence ID" value="NZ_QVRA01000002.1"/>
</dbReference>
<dbReference type="AlphaFoldDB" id="A0A418YX28"/>
<name>A0A418YX28_9SPHN</name>
<feature type="chain" id="PRO_5019099578" evidence="1">
    <location>
        <begin position="24"/>
        <end position="115"/>
    </location>
</feature>
<dbReference type="OrthoDB" id="7306317at2"/>
<keyword evidence="3" id="KW-1185">Reference proteome</keyword>
<evidence type="ECO:0000313" key="2">
    <source>
        <dbReference type="EMBL" id="RJG57161.1"/>
    </source>
</evidence>
<sequence>MKFFATAATLAAALLFAAPAAQADDGDDNAFVLVNKSTVDAIQFFTKRKNGTWSNDWLKLPVKPATTRALKFFEGDERCEVQTRVVFADASEFNSPVDYCGVTNLIVTDKNMFTQ</sequence>
<keyword evidence="1" id="KW-0732">Signal</keyword>
<reference evidence="2 3" key="1">
    <citation type="submission" date="2018-08" db="EMBL/GenBank/DDBJ databases">
        <title>Sphingobium sp. EO9.</title>
        <authorList>
            <person name="Park Y."/>
            <person name="Kim K.H."/>
            <person name="Jeon C.O."/>
        </authorList>
    </citation>
    <scope>NUCLEOTIDE SEQUENCE [LARGE SCALE GENOMIC DNA]</scope>
    <source>
        <strain evidence="2 3">EO9</strain>
    </source>
</reference>